<proteinExistence type="predicted"/>
<evidence type="ECO:0000313" key="2">
    <source>
        <dbReference type="Proteomes" id="UP000509470"/>
    </source>
</evidence>
<name>Q6NDW6_9CAUD</name>
<gene>
    <name evidence="1" type="ORF">LE1-0077</name>
</gene>
<keyword evidence="2" id="KW-1185">Reference proteome</keyword>
<accession>Q6NDW6</accession>
<protein>
    <submittedName>
        <fullName evidence="1">Uncharacterized protein</fullName>
    </submittedName>
</protein>
<evidence type="ECO:0000313" key="1">
    <source>
        <dbReference type="EMBL" id="CAE14787.1"/>
    </source>
</evidence>
<dbReference type="Proteomes" id="UP000509470">
    <property type="component" value="Segment"/>
</dbReference>
<reference evidence="2" key="1">
    <citation type="journal article" date="2000" name="J. Bacteriol.">
        <title>The LE1 bacteriophage replicates as a plasmid within Leptospira biflexa: construction of an L. biflexa-Escherichia coli shuttle vector.</title>
        <authorList>
            <person name="Saint Girons I."/>
            <person name="Bourhy P."/>
            <person name="Ottone C."/>
            <person name="Picardeau M."/>
            <person name="Yelton D."/>
            <person name="Hendrix R.W."/>
            <person name="Glaser P."/>
            <person name="Charon N."/>
        </authorList>
    </citation>
    <scope>NUCLEOTIDE SEQUENCE [LARGE SCALE GENOMIC DNA]</scope>
</reference>
<dbReference type="EMBL" id="BX571876">
    <property type="protein sequence ID" value="CAE14787.1"/>
    <property type="molecule type" value="Genomic_DNA"/>
</dbReference>
<organism evidence="1 2">
    <name type="scientific">Leptospira phage LE1</name>
    <dbReference type="NCBI Taxonomy" id="137511"/>
    <lineage>
        <taxon>Viruses</taxon>
        <taxon>Duplodnaviria</taxon>
        <taxon>Heunggongvirae</taxon>
        <taxon>Uroviricota</taxon>
        <taxon>Caudoviricetes</taxon>
        <taxon>Saintgironsvirus</taxon>
        <taxon>Saintgironsvirus LE1</taxon>
    </lineage>
</organism>
<sequence length="77" mass="9160">MTIVFVSLSTTSLLLTYTVLISSRRFDREFSTMLHSEFFQSHQNRWVIGFAFDRVFNLQQRYSTYPKEDIILIESNS</sequence>